<protein>
    <submittedName>
        <fullName evidence="3">Uncharacterized protein</fullName>
    </submittedName>
</protein>
<sequence>MSRIKTAFAIGATAASFLALAPSAHAESPPPSPTPDSRGSTLAVDDADLQRKIDSHIAKYGGRQLGKNQILWEYKDGRKARMTFPLPKKAGDVSAARVPCERGWYCVWEHALWDRDGGARTEFYNYGTFALEPIGWAYRVSARENNQYGNAQGTLNWYKTEWSRAYSILGYVGEHNDQALSVTLKP</sequence>
<feature type="region of interest" description="Disordered" evidence="1">
    <location>
        <begin position="23"/>
        <end position="42"/>
    </location>
</feature>
<evidence type="ECO:0000313" key="3">
    <source>
        <dbReference type="EMBL" id="KAB2348581.1"/>
    </source>
</evidence>
<gene>
    <name evidence="3" type="ORF">F8566_17570</name>
</gene>
<feature type="chain" id="PRO_5026135616" evidence="2">
    <location>
        <begin position="27"/>
        <end position="186"/>
    </location>
</feature>
<accession>A0A6H9YX71</accession>
<dbReference type="AlphaFoldDB" id="A0A6H9YX71"/>
<dbReference type="EMBL" id="WBMT01000007">
    <property type="protein sequence ID" value="KAB2348581.1"/>
    <property type="molecule type" value="Genomic_DNA"/>
</dbReference>
<keyword evidence="4" id="KW-1185">Reference proteome</keyword>
<proteinExistence type="predicted"/>
<dbReference type="Proteomes" id="UP000468735">
    <property type="component" value="Unassembled WGS sequence"/>
</dbReference>
<dbReference type="RefSeq" id="WP_151561309.1">
    <property type="nucleotide sequence ID" value="NZ_WBMT01000007.1"/>
</dbReference>
<evidence type="ECO:0000256" key="2">
    <source>
        <dbReference type="SAM" id="SignalP"/>
    </source>
</evidence>
<reference evidence="3 4" key="1">
    <citation type="submission" date="2019-09" db="EMBL/GenBank/DDBJ databases">
        <title>Actinomadura physcomitrii sp. nov., a novel actinomycete isolated from moss [Physcomitrium sphaericum (Ludw) Fuernr].</title>
        <authorList>
            <person name="Zhuang X."/>
            <person name="Liu C."/>
        </authorList>
    </citation>
    <scope>NUCLEOTIDE SEQUENCE [LARGE SCALE GENOMIC DNA]</scope>
    <source>
        <strain evidence="3 4">HMC1</strain>
    </source>
</reference>
<organism evidence="3 4">
    <name type="scientific">Actinomadura rudentiformis</name>
    <dbReference type="NCBI Taxonomy" id="359158"/>
    <lineage>
        <taxon>Bacteria</taxon>
        <taxon>Bacillati</taxon>
        <taxon>Actinomycetota</taxon>
        <taxon>Actinomycetes</taxon>
        <taxon>Streptosporangiales</taxon>
        <taxon>Thermomonosporaceae</taxon>
        <taxon>Actinomadura</taxon>
    </lineage>
</organism>
<evidence type="ECO:0000256" key="1">
    <source>
        <dbReference type="SAM" id="MobiDB-lite"/>
    </source>
</evidence>
<comment type="caution">
    <text evidence="3">The sequence shown here is derived from an EMBL/GenBank/DDBJ whole genome shotgun (WGS) entry which is preliminary data.</text>
</comment>
<feature type="signal peptide" evidence="2">
    <location>
        <begin position="1"/>
        <end position="26"/>
    </location>
</feature>
<evidence type="ECO:0000313" key="4">
    <source>
        <dbReference type="Proteomes" id="UP000468735"/>
    </source>
</evidence>
<name>A0A6H9YX71_9ACTN</name>
<keyword evidence="2" id="KW-0732">Signal</keyword>
<dbReference type="OrthoDB" id="3539349at2"/>